<dbReference type="OrthoDB" id="3273854at2"/>
<sequence length="1134" mass="122347">MPRTADDLLAALEPLAHPQRLRHLSLAARSLAAEGGLPEVLAELDGRGPYERRLAALAALVGRQAGFLEARLADPDRVIRGYALRAARTLLSDEAIEAAYTDASAEQRRRLAQVVIGSGRTAPAERLVPRLREEWGDEEAARLLPGCSAAFVAVRLPELAHAVTSWTGLARRHPDLVIDHAARELAAQKQQVRRAQWWELHASGIAAAAPLRPERVLTLLEEYGPAALPPRLRDQLGALIAADAERTVRWLLAPERETQRYEPLWSPGLLRKLVRADPPSLTELGRRWLLRPDHLAALLKAMPPGRRGAFLDACRATVSLGEQPTPEAVLDLLPRERQRAEARHWVPKGRAEDWFWGDVLETLSYGPLDEAEPELLAALRRPDAQDRALVWPLLIACVGRSGDRAAMTGLLERMRGLRNEQDPVRAKALGALAGLHPRLFAAEDVAALDRILLDALEARDSSAETRTALRRLAVRLLVEHATAGGEEGAGEDGRPALLVWGMRALERLAGYAGLFSFGRLDRTLRRGQEHALFATLRPWLEAAADKAEFGLLFALAAALGDRARAMPALQSMLEQAVTYGSDRDVATAAPLWLADPATRDERAAAILAREPSAAVLGSVQAVLTRRRTDLLDVLLGEQPPYGRFLTAGKRRPLPGFHDAGRWLPRQQEAAVRLAAEVVADTTRPASERVAALRGAAQVPLYGRQLALAQIDSAETVIAEAALGALPWTDRPEESLPLLLAHAGGDRARVAVYAAGGVARCTAPSELSVQLGEVLSPARGAKVTSRKEAVRLAARFLPVRQAVALLADVFHAPDQHPDVQAAVVSVLPRLLGAPEAWDLLGAAAQGPPQAQRAVIGLSPWALPAAHRPRYARLVGGLCRSAEREVATRALNSLPQWADDAPDVVTHLGRAVADLEERTNWRTAAWALGSLAVSALPHPAGGVAEGSLLHSTVAELLEAVRSGAYEAQADRDLPARRRLISLVEGLPAEPVALVRPVLESLAGQLAGEPSLGDLRAGILRRLVDLRADLPELMARLTALADAVDGRPVLAAEQARHLNHPSPYGTPLAPQESALAAARYLAEDGRTTTGLLAAGLVATLGQRLSWPEEWRALLRQLRRHGDADVRHLAYGTTTGQE</sequence>
<organism evidence="1 2">
    <name type="scientific">Streptomyces indicus</name>
    <dbReference type="NCBI Taxonomy" id="417292"/>
    <lineage>
        <taxon>Bacteria</taxon>
        <taxon>Bacillati</taxon>
        <taxon>Actinomycetota</taxon>
        <taxon>Actinomycetes</taxon>
        <taxon>Kitasatosporales</taxon>
        <taxon>Streptomycetaceae</taxon>
        <taxon>Streptomyces</taxon>
    </lineage>
</organism>
<dbReference type="SUPFAM" id="SSF48371">
    <property type="entry name" value="ARM repeat"/>
    <property type="match status" value="1"/>
</dbReference>
<dbReference type="AlphaFoldDB" id="A0A1G9AK95"/>
<keyword evidence="2" id="KW-1185">Reference proteome</keyword>
<reference evidence="1 2" key="1">
    <citation type="submission" date="2016-10" db="EMBL/GenBank/DDBJ databases">
        <authorList>
            <person name="de Groot N.N."/>
        </authorList>
    </citation>
    <scope>NUCLEOTIDE SEQUENCE [LARGE SCALE GENOMIC DNA]</scope>
    <source>
        <strain evidence="1 2">CGMCC 4.5727</strain>
    </source>
</reference>
<dbReference type="InterPro" id="IPR016024">
    <property type="entry name" value="ARM-type_fold"/>
</dbReference>
<name>A0A1G9AK95_9ACTN</name>
<dbReference type="EMBL" id="FNFF01000006">
    <property type="protein sequence ID" value="SDK27708.1"/>
    <property type="molecule type" value="Genomic_DNA"/>
</dbReference>
<protein>
    <submittedName>
        <fullName evidence="1">Uncharacterized protein</fullName>
    </submittedName>
</protein>
<dbReference type="STRING" id="417292.SAMN05421806_10610"/>
<dbReference type="RefSeq" id="WP_093610974.1">
    <property type="nucleotide sequence ID" value="NZ_FNFF01000006.1"/>
</dbReference>
<evidence type="ECO:0000313" key="2">
    <source>
        <dbReference type="Proteomes" id="UP000199155"/>
    </source>
</evidence>
<dbReference type="Proteomes" id="UP000199155">
    <property type="component" value="Unassembled WGS sequence"/>
</dbReference>
<accession>A0A1G9AK95</accession>
<gene>
    <name evidence="1" type="ORF">SAMN05421806_10610</name>
</gene>
<proteinExistence type="predicted"/>
<evidence type="ECO:0000313" key="1">
    <source>
        <dbReference type="EMBL" id="SDK27708.1"/>
    </source>
</evidence>